<comment type="caution">
    <text evidence="3">Lacks conserved residue(s) required for the propagation of feature annotation.</text>
</comment>
<evidence type="ECO:0000259" key="5">
    <source>
        <dbReference type="PROSITE" id="PS50305"/>
    </source>
</evidence>
<dbReference type="PROSITE" id="PS50305">
    <property type="entry name" value="SIRTUIN"/>
    <property type="match status" value="1"/>
</dbReference>
<dbReference type="Proteomes" id="UP001230188">
    <property type="component" value="Unassembled WGS sequence"/>
</dbReference>
<feature type="domain" description="Deacetylase sirtuin-type" evidence="5">
    <location>
        <begin position="1"/>
        <end position="330"/>
    </location>
</feature>
<dbReference type="PANTHER" id="PTHR11085">
    <property type="entry name" value="NAD-DEPENDENT PROTEIN DEACYLASE SIRTUIN-5, MITOCHONDRIAL-RELATED"/>
    <property type="match status" value="1"/>
</dbReference>
<dbReference type="Pfam" id="PF02146">
    <property type="entry name" value="SIR2"/>
    <property type="match status" value="1"/>
</dbReference>
<protein>
    <recommendedName>
        <fullName evidence="5">Deacetylase sirtuin-type domain-containing protein</fullName>
    </recommendedName>
</protein>
<comment type="caution">
    <text evidence="6">The sequence shown here is derived from an EMBL/GenBank/DDBJ whole genome shotgun (WGS) entry which is preliminary data.</text>
</comment>
<evidence type="ECO:0000256" key="2">
    <source>
        <dbReference type="ARBA" id="ARBA00023027"/>
    </source>
</evidence>
<dbReference type="GO" id="GO:0005634">
    <property type="term" value="C:nucleus"/>
    <property type="evidence" value="ECO:0007669"/>
    <property type="project" value="TreeGrafter"/>
</dbReference>
<accession>A0AAD7UDL6</accession>
<dbReference type="InterPro" id="IPR003000">
    <property type="entry name" value="Sirtuin"/>
</dbReference>
<dbReference type="GO" id="GO:0017136">
    <property type="term" value="F:histone deacetylase activity, NAD-dependent"/>
    <property type="evidence" value="ECO:0007669"/>
    <property type="project" value="TreeGrafter"/>
</dbReference>
<dbReference type="EMBL" id="JAQMWT010000374">
    <property type="protein sequence ID" value="KAJ8602613.1"/>
    <property type="molecule type" value="Genomic_DNA"/>
</dbReference>
<dbReference type="AlphaFoldDB" id="A0AAD7UDL6"/>
<proteinExistence type="predicted"/>
<evidence type="ECO:0000256" key="3">
    <source>
        <dbReference type="PROSITE-ProRule" id="PRU00236"/>
    </source>
</evidence>
<dbReference type="InterPro" id="IPR029035">
    <property type="entry name" value="DHS-like_NAD/FAD-binding_dom"/>
</dbReference>
<evidence type="ECO:0000313" key="6">
    <source>
        <dbReference type="EMBL" id="KAJ8602613.1"/>
    </source>
</evidence>
<evidence type="ECO:0000313" key="7">
    <source>
        <dbReference type="Proteomes" id="UP001230188"/>
    </source>
</evidence>
<evidence type="ECO:0000256" key="1">
    <source>
        <dbReference type="ARBA" id="ARBA00022679"/>
    </source>
</evidence>
<feature type="region of interest" description="Disordered" evidence="4">
    <location>
        <begin position="180"/>
        <end position="207"/>
    </location>
</feature>
<reference evidence="6" key="1">
    <citation type="submission" date="2023-01" db="EMBL/GenBank/DDBJ databases">
        <title>Metagenome sequencing of chrysophaentin producing Chrysophaeum taylorii.</title>
        <authorList>
            <person name="Davison J."/>
            <person name="Bewley C."/>
        </authorList>
    </citation>
    <scope>NUCLEOTIDE SEQUENCE</scope>
    <source>
        <strain evidence="6">NIES-1699</strain>
    </source>
</reference>
<dbReference type="InterPro" id="IPR026590">
    <property type="entry name" value="Ssirtuin_cat_dom"/>
</dbReference>
<dbReference type="Gene3D" id="3.40.50.1220">
    <property type="entry name" value="TPP-binding domain"/>
    <property type="match status" value="1"/>
</dbReference>
<keyword evidence="2" id="KW-0520">NAD</keyword>
<keyword evidence="7" id="KW-1185">Reference proteome</keyword>
<sequence length="336" mass="37425">MSVGEACALIEALKKPLLVMSGSGISASSGLATFSAADGLYERARKRFKLKHGMDLFQWWFYEERPADAQSFLARMCERAMTCAPTKTHEALFVLEKRGFLRRHYTMNIDGLQSLAGATLWHPRDAIGRDGKTVELHGNLRELVDAASGDVYAVDAAALARLKANKPAFGEEEGDRPKPLYNILVSKKSTSKKKRKRGGQQRKNARRDPPLGVRLRVMFYDDHEHDRVIDSEAVYKLISTDVPHVDIVLWLGISFEQSASCDYLRRVHRTQPDLVHLVVNPSPEAAFNARSCLDNPDAADLRFIRATSDDLFAALLVHTTLFNDPPRLASSSSSSS</sequence>
<name>A0AAD7UDL6_9STRA</name>
<feature type="compositionally biased region" description="Basic residues" evidence="4">
    <location>
        <begin position="189"/>
        <end position="205"/>
    </location>
</feature>
<dbReference type="PANTHER" id="PTHR11085:SF10">
    <property type="entry name" value="NAD-DEPENDENT PROTEIN DEACYLASE SIRTUIN-5, MITOCHONDRIAL-RELATED"/>
    <property type="match status" value="1"/>
</dbReference>
<gene>
    <name evidence="6" type="ORF">CTAYLR_010193</name>
</gene>
<dbReference type="SUPFAM" id="SSF52467">
    <property type="entry name" value="DHS-like NAD/FAD-binding domain"/>
    <property type="match status" value="1"/>
</dbReference>
<organism evidence="6 7">
    <name type="scientific">Chrysophaeum taylorii</name>
    <dbReference type="NCBI Taxonomy" id="2483200"/>
    <lineage>
        <taxon>Eukaryota</taxon>
        <taxon>Sar</taxon>
        <taxon>Stramenopiles</taxon>
        <taxon>Ochrophyta</taxon>
        <taxon>Pelagophyceae</taxon>
        <taxon>Pelagomonadales</taxon>
        <taxon>Pelagomonadaceae</taxon>
        <taxon>Chrysophaeum</taxon>
    </lineage>
</organism>
<keyword evidence="1" id="KW-0808">Transferase</keyword>
<dbReference type="InterPro" id="IPR050134">
    <property type="entry name" value="NAD-dep_sirtuin_deacylases"/>
</dbReference>
<evidence type="ECO:0000256" key="4">
    <source>
        <dbReference type="SAM" id="MobiDB-lite"/>
    </source>
</evidence>
<dbReference type="GO" id="GO:0070403">
    <property type="term" value="F:NAD+ binding"/>
    <property type="evidence" value="ECO:0007669"/>
    <property type="project" value="InterPro"/>
</dbReference>